<dbReference type="Proteomes" id="UP000249464">
    <property type="component" value="Unassembled WGS sequence"/>
</dbReference>
<protein>
    <submittedName>
        <fullName evidence="1">BQ5605_C017g08510 protein</fullName>
    </submittedName>
</protein>
<evidence type="ECO:0000313" key="2">
    <source>
        <dbReference type="Proteomes" id="UP000249464"/>
    </source>
</evidence>
<organism evidence="1 2">
    <name type="scientific">Microbotryum silenes-dioicae</name>
    <dbReference type="NCBI Taxonomy" id="796604"/>
    <lineage>
        <taxon>Eukaryota</taxon>
        <taxon>Fungi</taxon>
        <taxon>Dikarya</taxon>
        <taxon>Basidiomycota</taxon>
        <taxon>Pucciniomycotina</taxon>
        <taxon>Microbotryomycetes</taxon>
        <taxon>Microbotryales</taxon>
        <taxon>Microbotryaceae</taxon>
        <taxon>Microbotryum</taxon>
    </lineage>
</organism>
<dbReference type="EMBL" id="FQNC01000017">
    <property type="protein sequence ID" value="SGY20178.1"/>
    <property type="molecule type" value="Genomic_DNA"/>
</dbReference>
<evidence type="ECO:0000313" key="1">
    <source>
        <dbReference type="EMBL" id="SGY20178.1"/>
    </source>
</evidence>
<reference evidence="1 2" key="1">
    <citation type="submission" date="2016-11" db="EMBL/GenBank/DDBJ databases">
        <authorList>
            <person name="Jaros S."/>
            <person name="Januszkiewicz K."/>
            <person name="Wedrychowicz H."/>
        </authorList>
    </citation>
    <scope>NUCLEOTIDE SEQUENCE [LARGE SCALE GENOMIC DNA]</scope>
</reference>
<accession>A0A2X0LV48</accession>
<name>A0A2X0LV48_9BASI</name>
<keyword evidence="2" id="KW-1185">Reference proteome</keyword>
<gene>
    <name evidence="1" type="primary">BQ5605_C017g08510</name>
    <name evidence="1" type="ORF">BQ5605_C017G08510</name>
</gene>
<dbReference type="AlphaFoldDB" id="A0A2X0LV48"/>
<proteinExistence type="predicted"/>
<sequence>MESDLDEAALQDYNDYEHSGADDEEARAYNLTVIFILQGKCFRPRIRLK</sequence>